<evidence type="ECO:0000256" key="1">
    <source>
        <dbReference type="ARBA" id="ARBA00005721"/>
    </source>
</evidence>
<dbReference type="Proteomes" id="UP000658656">
    <property type="component" value="Unassembled WGS sequence"/>
</dbReference>
<evidence type="ECO:0000313" key="3">
    <source>
        <dbReference type="Proteomes" id="UP000658656"/>
    </source>
</evidence>
<comment type="caution">
    <text evidence="2">The sequence shown here is derived from an EMBL/GenBank/DDBJ whole genome shotgun (WGS) entry which is preliminary data.</text>
</comment>
<dbReference type="RefSeq" id="WP_145934308.1">
    <property type="nucleotide sequence ID" value="NZ_BNAV01000001.1"/>
</dbReference>
<gene>
    <name evidence="2" type="ORF">GCM10017566_03120</name>
</gene>
<proteinExistence type="inferred from homology"/>
<evidence type="ECO:0008006" key="4">
    <source>
        <dbReference type="Google" id="ProtNLM"/>
    </source>
</evidence>
<dbReference type="InterPro" id="IPR005531">
    <property type="entry name" value="Asp23"/>
</dbReference>
<dbReference type="OrthoDB" id="4569527at2"/>
<reference evidence="2" key="1">
    <citation type="journal article" date="2014" name="Int. J. Syst. Evol. Microbiol.">
        <title>Complete genome sequence of Corynebacterium casei LMG S-19264T (=DSM 44701T), isolated from a smear-ripened cheese.</title>
        <authorList>
            <consortium name="US DOE Joint Genome Institute (JGI-PGF)"/>
            <person name="Walter F."/>
            <person name="Albersmeier A."/>
            <person name="Kalinowski J."/>
            <person name="Ruckert C."/>
        </authorList>
    </citation>
    <scope>NUCLEOTIDE SEQUENCE</scope>
    <source>
        <strain evidence="2">CGMCC 4.7679</strain>
    </source>
</reference>
<evidence type="ECO:0000313" key="2">
    <source>
        <dbReference type="EMBL" id="GHF33848.1"/>
    </source>
</evidence>
<reference evidence="2" key="2">
    <citation type="submission" date="2020-09" db="EMBL/GenBank/DDBJ databases">
        <authorList>
            <person name="Sun Q."/>
            <person name="Zhou Y."/>
        </authorList>
    </citation>
    <scope>NUCLEOTIDE SEQUENCE</scope>
    <source>
        <strain evidence="2">CGMCC 4.7679</strain>
    </source>
</reference>
<organism evidence="2 3">
    <name type="scientific">Amycolatopsis bartoniae</name>
    <dbReference type="NCBI Taxonomy" id="941986"/>
    <lineage>
        <taxon>Bacteria</taxon>
        <taxon>Bacillati</taxon>
        <taxon>Actinomycetota</taxon>
        <taxon>Actinomycetes</taxon>
        <taxon>Pseudonocardiales</taxon>
        <taxon>Pseudonocardiaceae</taxon>
        <taxon>Amycolatopsis</taxon>
    </lineage>
</organism>
<dbReference type="Pfam" id="PF03780">
    <property type="entry name" value="Asp23"/>
    <property type="match status" value="1"/>
</dbReference>
<dbReference type="EMBL" id="BNAV01000001">
    <property type="protein sequence ID" value="GHF33848.1"/>
    <property type="molecule type" value="Genomic_DNA"/>
</dbReference>
<protein>
    <recommendedName>
        <fullName evidence="4">Asp23/Gls24 family envelope stress response protein</fullName>
    </recommendedName>
</protein>
<dbReference type="AlphaFoldDB" id="A0A8H9IMH3"/>
<comment type="similarity">
    <text evidence="1">Belongs to the asp23 family.</text>
</comment>
<keyword evidence="3" id="KW-1185">Reference proteome</keyword>
<sequence>MTVTGLPPAARGTTTVSERAVQRIATRLVVDMEDVGGTARRLLGVTVADDEAPKVAATVRHEHVTLDVELSVPYPASVARTTEAARAQLTRDVGELTGLTVDRVDVTVTALRGDRAAGRRVR</sequence>
<accession>A0A8H9IMH3</accession>
<name>A0A8H9IMH3_9PSEU</name>